<keyword evidence="3" id="KW-1185">Reference proteome</keyword>
<evidence type="ECO:0000313" key="2">
    <source>
        <dbReference type="EMBL" id="CAG9320977.1"/>
    </source>
</evidence>
<evidence type="ECO:0000313" key="3">
    <source>
        <dbReference type="Proteomes" id="UP001162131"/>
    </source>
</evidence>
<sequence length="359" mass="42247">MDFMFQEDTENFDLNKTLHEFFCYVFSTNCHIDEASVTSEEMRTLEELDSLEVFENLKEIVLELLRFKKDHTKSDNAELIQKNEQFETLLQKSEAEVRNHIRVEHQLKLHIESSQNRIDELEKLNAQLNRKRDDGNNSDKNADKEVDIKLKEFEERLQNELKKVASKQKENKKEVNEKIVKEFEQQLQKYAEELEKKDKIISRLKEECMKLKSKLEEKLDETEKLKQEIERLKVADKKAEPRNPVNIEYLKKKLEEKAVDLNKMQQKIKERASNKSPALPASKENQPHPSKDRSRNSRRSTGEAELLKSNTIDSKKTNTESTPQKDNTAKKLKMAPKGHIRSFSDQLRPQTAPKRVGHY</sequence>
<proteinExistence type="predicted"/>
<dbReference type="Proteomes" id="UP001162131">
    <property type="component" value="Unassembled WGS sequence"/>
</dbReference>
<feature type="region of interest" description="Disordered" evidence="1">
    <location>
        <begin position="261"/>
        <end position="359"/>
    </location>
</feature>
<dbReference type="EMBL" id="CAJZBQ010000027">
    <property type="protein sequence ID" value="CAG9320977.1"/>
    <property type="molecule type" value="Genomic_DNA"/>
</dbReference>
<organism evidence="2 3">
    <name type="scientific">Blepharisma stoltei</name>
    <dbReference type="NCBI Taxonomy" id="1481888"/>
    <lineage>
        <taxon>Eukaryota</taxon>
        <taxon>Sar</taxon>
        <taxon>Alveolata</taxon>
        <taxon>Ciliophora</taxon>
        <taxon>Postciliodesmatophora</taxon>
        <taxon>Heterotrichea</taxon>
        <taxon>Heterotrichida</taxon>
        <taxon>Blepharismidae</taxon>
        <taxon>Blepharisma</taxon>
    </lineage>
</organism>
<evidence type="ECO:0000256" key="1">
    <source>
        <dbReference type="SAM" id="MobiDB-lite"/>
    </source>
</evidence>
<feature type="compositionally biased region" description="Basic and acidic residues" evidence="1">
    <location>
        <begin position="285"/>
        <end position="306"/>
    </location>
</feature>
<dbReference type="AlphaFoldDB" id="A0AAU9IYY2"/>
<feature type="compositionally biased region" description="Basic residues" evidence="1">
    <location>
        <begin position="330"/>
        <end position="340"/>
    </location>
</feature>
<gene>
    <name evidence="2" type="ORF">BSTOLATCC_MIC27549</name>
</gene>
<reference evidence="2" key="1">
    <citation type="submission" date="2021-09" db="EMBL/GenBank/DDBJ databases">
        <authorList>
            <consortium name="AG Swart"/>
            <person name="Singh M."/>
            <person name="Singh A."/>
            <person name="Seah K."/>
            <person name="Emmerich C."/>
        </authorList>
    </citation>
    <scope>NUCLEOTIDE SEQUENCE</scope>
    <source>
        <strain evidence="2">ATCC30299</strain>
    </source>
</reference>
<comment type="caution">
    <text evidence="2">The sequence shown here is derived from an EMBL/GenBank/DDBJ whole genome shotgun (WGS) entry which is preliminary data.</text>
</comment>
<name>A0AAU9IYY2_9CILI</name>
<protein>
    <submittedName>
        <fullName evidence="2">Uncharacterized protein</fullName>
    </submittedName>
</protein>
<accession>A0AAU9IYY2</accession>